<dbReference type="RefSeq" id="WP_189992132.1">
    <property type="nucleotide sequence ID" value="NZ_BMZS01000008.1"/>
</dbReference>
<gene>
    <name evidence="2" type="ORF">GCM10017083_35850</name>
</gene>
<dbReference type="EMBL" id="BMZS01000008">
    <property type="protein sequence ID" value="GHD56116.1"/>
    <property type="molecule type" value="Genomic_DNA"/>
</dbReference>
<keyword evidence="3" id="KW-1185">Reference proteome</keyword>
<evidence type="ECO:0000256" key="1">
    <source>
        <dbReference type="PROSITE-ProRule" id="PRU00339"/>
    </source>
</evidence>
<organism evidence="2 3">
    <name type="scientific">Thalassobaculum fulvum</name>
    <dbReference type="NCBI Taxonomy" id="1633335"/>
    <lineage>
        <taxon>Bacteria</taxon>
        <taxon>Pseudomonadati</taxon>
        <taxon>Pseudomonadota</taxon>
        <taxon>Alphaproteobacteria</taxon>
        <taxon>Rhodospirillales</taxon>
        <taxon>Thalassobaculaceae</taxon>
        <taxon>Thalassobaculum</taxon>
    </lineage>
</organism>
<reference evidence="2" key="1">
    <citation type="journal article" date="2014" name="Int. J. Syst. Evol. Microbiol.">
        <title>Complete genome sequence of Corynebacterium casei LMG S-19264T (=DSM 44701T), isolated from a smear-ripened cheese.</title>
        <authorList>
            <consortium name="US DOE Joint Genome Institute (JGI-PGF)"/>
            <person name="Walter F."/>
            <person name="Albersmeier A."/>
            <person name="Kalinowski J."/>
            <person name="Ruckert C."/>
        </authorList>
    </citation>
    <scope>NUCLEOTIDE SEQUENCE</scope>
    <source>
        <strain evidence="2">KCTC 42651</strain>
    </source>
</reference>
<keyword evidence="1" id="KW-0802">TPR repeat</keyword>
<accession>A0A918XVI7</accession>
<comment type="caution">
    <text evidence="2">The sequence shown here is derived from an EMBL/GenBank/DDBJ whole genome shotgun (WGS) entry which is preliminary data.</text>
</comment>
<sequence>MGDLISLFGIVLGIIGLESSLDVRPVTISRITISEAIGEHWGYTPASIEQKLKDEAYLVMRRARSFSRGTRISTPNADGSIDKIARDAGVLRLLQRVQQSVGLLEFTITGDIVAEHGKALMELRARRSDQQVVRARFERPMDQLDQLMRDAGWVLVRLVDPQVACAELLRRSLMEGRPDPVETLRCAEEALPTVTDSDRPWLLNLRGVALAMLHRDQEAGRAFLDVLSISPDFAPAWLNLGTVLAGNGRHRDAIEAFDAAIRHAAPAEFAQTRSAAFVMWAISLEKQGRPDEAVPKLRQAFRADRTYDLPLRLLRQRIPPDSAEEKEIDRMIAELSVPTGHPDWDPIYTENIVGVMPIVVVGSTATRTGR</sequence>
<evidence type="ECO:0008006" key="4">
    <source>
        <dbReference type="Google" id="ProtNLM"/>
    </source>
</evidence>
<dbReference type="SUPFAM" id="SSF48452">
    <property type="entry name" value="TPR-like"/>
    <property type="match status" value="1"/>
</dbReference>
<evidence type="ECO:0000313" key="3">
    <source>
        <dbReference type="Proteomes" id="UP000630353"/>
    </source>
</evidence>
<dbReference type="SMART" id="SM00028">
    <property type="entry name" value="TPR"/>
    <property type="match status" value="3"/>
</dbReference>
<dbReference type="Proteomes" id="UP000630353">
    <property type="component" value="Unassembled WGS sequence"/>
</dbReference>
<dbReference type="PROSITE" id="PS50005">
    <property type="entry name" value="TPR"/>
    <property type="match status" value="1"/>
</dbReference>
<dbReference type="InterPro" id="IPR011990">
    <property type="entry name" value="TPR-like_helical_dom_sf"/>
</dbReference>
<dbReference type="InterPro" id="IPR019734">
    <property type="entry name" value="TPR_rpt"/>
</dbReference>
<name>A0A918XVI7_9PROT</name>
<protein>
    <recommendedName>
        <fullName evidence="4">Tetratricopeptide repeat protein</fullName>
    </recommendedName>
</protein>
<dbReference type="Pfam" id="PF13432">
    <property type="entry name" value="TPR_16"/>
    <property type="match status" value="1"/>
</dbReference>
<feature type="repeat" description="TPR" evidence="1">
    <location>
        <begin position="234"/>
        <end position="267"/>
    </location>
</feature>
<dbReference type="Gene3D" id="1.25.40.10">
    <property type="entry name" value="Tetratricopeptide repeat domain"/>
    <property type="match status" value="1"/>
</dbReference>
<dbReference type="AlphaFoldDB" id="A0A918XVI7"/>
<proteinExistence type="predicted"/>
<evidence type="ECO:0000313" key="2">
    <source>
        <dbReference type="EMBL" id="GHD56116.1"/>
    </source>
</evidence>
<reference evidence="2" key="2">
    <citation type="submission" date="2020-09" db="EMBL/GenBank/DDBJ databases">
        <authorList>
            <person name="Sun Q."/>
            <person name="Kim S."/>
        </authorList>
    </citation>
    <scope>NUCLEOTIDE SEQUENCE</scope>
    <source>
        <strain evidence="2">KCTC 42651</strain>
    </source>
</reference>